<comment type="caution">
    <text evidence="2">The sequence shown here is derived from an EMBL/GenBank/DDBJ whole genome shotgun (WGS) entry which is preliminary data.</text>
</comment>
<feature type="compositionally biased region" description="Basic and acidic residues" evidence="1">
    <location>
        <begin position="210"/>
        <end position="219"/>
    </location>
</feature>
<organism evidence="2 3">
    <name type="scientific">Orbilia ellipsospora</name>
    <dbReference type="NCBI Taxonomy" id="2528407"/>
    <lineage>
        <taxon>Eukaryota</taxon>
        <taxon>Fungi</taxon>
        <taxon>Dikarya</taxon>
        <taxon>Ascomycota</taxon>
        <taxon>Pezizomycotina</taxon>
        <taxon>Orbiliomycetes</taxon>
        <taxon>Orbiliales</taxon>
        <taxon>Orbiliaceae</taxon>
        <taxon>Orbilia</taxon>
    </lineage>
</organism>
<reference evidence="2 3" key="1">
    <citation type="submission" date="2019-10" db="EMBL/GenBank/DDBJ databases">
        <authorList>
            <person name="Palmer J.M."/>
        </authorList>
    </citation>
    <scope>NUCLEOTIDE SEQUENCE [LARGE SCALE GENOMIC DNA]</scope>
    <source>
        <strain evidence="2 3">TWF694</strain>
    </source>
</reference>
<feature type="region of interest" description="Disordered" evidence="1">
    <location>
        <begin position="193"/>
        <end position="305"/>
    </location>
</feature>
<gene>
    <name evidence="2" type="ORF">TWF694_011675</name>
</gene>
<evidence type="ECO:0000313" key="3">
    <source>
        <dbReference type="Proteomes" id="UP001365542"/>
    </source>
</evidence>
<accession>A0AAV9X5Y7</accession>
<evidence type="ECO:0000256" key="1">
    <source>
        <dbReference type="SAM" id="MobiDB-lite"/>
    </source>
</evidence>
<dbReference type="EMBL" id="JAVHJO010000009">
    <property type="protein sequence ID" value="KAK6537490.1"/>
    <property type="molecule type" value="Genomic_DNA"/>
</dbReference>
<evidence type="ECO:0008006" key="4">
    <source>
        <dbReference type="Google" id="ProtNLM"/>
    </source>
</evidence>
<dbReference type="Proteomes" id="UP001365542">
    <property type="component" value="Unassembled WGS sequence"/>
</dbReference>
<protein>
    <recommendedName>
        <fullName evidence="4">PB1 domain-containing protein</fullName>
    </recommendedName>
</protein>
<feature type="compositionally biased region" description="Basic and acidic residues" evidence="1">
    <location>
        <begin position="257"/>
        <end position="278"/>
    </location>
</feature>
<evidence type="ECO:0000313" key="2">
    <source>
        <dbReference type="EMBL" id="KAK6537490.1"/>
    </source>
</evidence>
<feature type="region of interest" description="Disordered" evidence="1">
    <location>
        <begin position="346"/>
        <end position="367"/>
    </location>
</feature>
<proteinExistence type="predicted"/>
<dbReference type="AlphaFoldDB" id="A0AAV9X5Y7"/>
<name>A0AAV9X5Y7_9PEZI</name>
<keyword evidence="3" id="KW-1185">Reference proteome</keyword>
<sequence>MEKSNSSKTLSNGYQDLPSTKTYSRFHPSDVLHADSVSRISNYLLTNTNVIQLLAEHNAATSRSDPKNQHIKSNKRMLVRCITLDPDTLKICSPCAPAYRVIELHGSETYDELVGLVSRKFKFDDAPSKTLRSIQCHDTSETIQIVVDGDEAVCYFLERVDELRISVFVFENEKDRKTSAGVSVLLTSQFDPSAIPYHQPGPQRSSSPQNRDHRSDRASYDGSDADDSYAQPHRGRPPISRPERGSCQRSKSASPAKEGRYSFRDRNYQNDPREHECEGSEFSSHTASISPSSYHPHSSDQDQDSISIRGRTKADTPGYDYPICAESGQCDEEKEDGEIAALEVNGSLRGSPPEPISRAPNFSSGQSQTLRVSASSYNERQWGNDVGELLSNNQRNVYRGDNVSEARFCRVYISEAGKNQWVLYDVEKLRVRVDTSDRLHSTWDKVADELYDRTNRALANPTHVGRQRNLVLMVYMRVLPRPSDATIYNADGDVGILINPRSLERGSFRHTFVGADLVIEFRTMPGARIITRSTDIDARETTEGPKINRASHVGINLEAAVGRIDHPNYKAIQALCGALRSDPEAMDVRIEVARSQLTGGARKVLSYHGNWCQHDPALAAKISQEQIIRTNY</sequence>